<evidence type="ECO:0000313" key="1">
    <source>
        <dbReference type="EMBL" id="PVE11488.1"/>
    </source>
</evidence>
<reference evidence="1 2" key="1">
    <citation type="submission" date="2013-12" db="EMBL/GenBank/DDBJ databases">
        <title>Annotated genome of Streptomyces scopuliridis.</title>
        <authorList>
            <person name="Olson J.B."/>
        </authorList>
    </citation>
    <scope>NUCLEOTIDE SEQUENCE [LARGE SCALE GENOMIC DNA]</scope>
    <source>
        <strain evidence="1 2">RB72</strain>
    </source>
</reference>
<name>A0A2T7T8N7_9ACTN</name>
<dbReference type="Proteomes" id="UP000245992">
    <property type="component" value="Unassembled WGS sequence"/>
</dbReference>
<sequence length="40" mass="4110">MTLRGVQAGGSSTITSTLVGRLRHDLGSRAEFLALGGVSH</sequence>
<organism evidence="1 2">
    <name type="scientific">Streptomyces scopuliridis RB72</name>
    <dbReference type="NCBI Taxonomy" id="1440053"/>
    <lineage>
        <taxon>Bacteria</taxon>
        <taxon>Bacillati</taxon>
        <taxon>Actinomycetota</taxon>
        <taxon>Actinomycetes</taxon>
        <taxon>Kitasatosporales</taxon>
        <taxon>Streptomycetaceae</taxon>
        <taxon>Streptomyces</taxon>
    </lineage>
</organism>
<dbReference type="AlphaFoldDB" id="A0A2T7T8N7"/>
<evidence type="ECO:0000313" key="2">
    <source>
        <dbReference type="Proteomes" id="UP000245992"/>
    </source>
</evidence>
<comment type="caution">
    <text evidence="1">The sequence shown here is derived from an EMBL/GenBank/DDBJ whole genome shotgun (WGS) entry which is preliminary data.</text>
</comment>
<dbReference type="STRING" id="1440053.GCA_000718095_05010"/>
<accession>A0A2T7T8N7</accession>
<proteinExistence type="predicted"/>
<dbReference type="SUPFAM" id="SSF55620">
    <property type="entry name" value="Tetrahydrobiopterin biosynthesis enzymes-like"/>
    <property type="match status" value="1"/>
</dbReference>
<dbReference type="EMBL" id="AZSP01000137">
    <property type="protein sequence ID" value="PVE11488.1"/>
    <property type="molecule type" value="Genomic_DNA"/>
</dbReference>
<protein>
    <submittedName>
        <fullName evidence="1">Uncharacterized protein</fullName>
    </submittedName>
</protein>
<keyword evidence="2" id="KW-1185">Reference proteome</keyword>
<gene>
    <name evidence="1" type="ORF">Y717_02745</name>
</gene>